<dbReference type="AlphaFoldDB" id="A0A212LG01"/>
<dbReference type="PROSITE" id="PS50943">
    <property type="entry name" value="HTH_CROC1"/>
    <property type="match status" value="1"/>
</dbReference>
<dbReference type="CDD" id="cd00093">
    <property type="entry name" value="HTH_XRE"/>
    <property type="match status" value="1"/>
</dbReference>
<organism evidence="2">
    <name type="scientific">uncultured Pleomorphomonas sp</name>
    <dbReference type="NCBI Taxonomy" id="442121"/>
    <lineage>
        <taxon>Bacteria</taxon>
        <taxon>Pseudomonadati</taxon>
        <taxon>Pseudomonadota</taxon>
        <taxon>Alphaproteobacteria</taxon>
        <taxon>Hyphomicrobiales</taxon>
        <taxon>Pleomorphomonadaceae</taxon>
        <taxon>Pleomorphomonas</taxon>
        <taxon>environmental samples</taxon>
    </lineage>
</organism>
<evidence type="ECO:0000313" key="2">
    <source>
        <dbReference type="EMBL" id="SCM76481.1"/>
    </source>
</evidence>
<dbReference type="Gene3D" id="1.10.260.40">
    <property type="entry name" value="lambda repressor-like DNA-binding domains"/>
    <property type="match status" value="1"/>
</dbReference>
<dbReference type="EMBL" id="FMJD01000008">
    <property type="protein sequence ID" value="SCM76481.1"/>
    <property type="molecule type" value="Genomic_DNA"/>
</dbReference>
<proteinExistence type="predicted"/>
<gene>
    <name evidence="2" type="ORF">KL86PLE_40286</name>
</gene>
<feature type="domain" description="HTH cro/C1-type" evidence="1">
    <location>
        <begin position="2"/>
        <end position="49"/>
    </location>
</feature>
<dbReference type="InterPro" id="IPR010982">
    <property type="entry name" value="Lambda_DNA-bd_dom_sf"/>
</dbReference>
<dbReference type="InterPro" id="IPR001387">
    <property type="entry name" value="Cro/C1-type_HTH"/>
</dbReference>
<protein>
    <recommendedName>
        <fullName evidence="1">HTH cro/C1-type domain-containing protein</fullName>
    </recommendedName>
</protein>
<accession>A0A212LG01</accession>
<dbReference type="GO" id="GO:0003677">
    <property type="term" value="F:DNA binding"/>
    <property type="evidence" value="ECO:0007669"/>
    <property type="project" value="InterPro"/>
</dbReference>
<sequence>MAKLSQHELGKRIGVTFQQVQKYENGRNRVSASMLVEIASALQIDVRSLFDGIPDPEREEPNVDFVNLPGISPATRDMVQLNQAFAEINNAGLRRKLLDLVKTIARSQTVAPLVEDAQAADIFAHRTSVVPRVGSLEFQRTQRTADAADVVIDAVERAEMDTEHAALDDLLR</sequence>
<name>A0A212LG01_9HYPH</name>
<dbReference type="SUPFAM" id="SSF47413">
    <property type="entry name" value="lambda repressor-like DNA-binding domains"/>
    <property type="match status" value="1"/>
</dbReference>
<dbReference type="Pfam" id="PF01381">
    <property type="entry name" value="HTH_3"/>
    <property type="match status" value="1"/>
</dbReference>
<reference evidence="2" key="1">
    <citation type="submission" date="2016-08" db="EMBL/GenBank/DDBJ databases">
        <authorList>
            <person name="Seilhamer J.J."/>
        </authorList>
    </citation>
    <scope>NUCLEOTIDE SEQUENCE</scope>
    <source>
        <strain evidence="2">86</strain>
    </source>
</reference>
<evidence type="ECO:0000259" key="1">
    <source>
        <dbReference type="PROSITE" id="PS50943"/>
    </source>
</evidence>
<dbReference type="SMART" id="SM00530">
    <property type="entry name" value="HTH_XRE"/>
    <property type="match status" value="1"/>
</dbReference>